<accession>A0A085WB63</accession>
<dbReference type="PATRIC" id="fig|394096.3.peg.6279"/>
<dbReference type="EMBL" id="JMCB01000013">
    <property type="protein sequence ID" value="KFE64926.1"/>
    <property type="molecule type" value="Genomic_DNA"/>
</dbReference>
<dbReference type="GO" id="GO:0008199">
    <property type="term" value="F:ferric iron binding"/>
    <property type="evidence" value="ECO:0007669"/>
    <property type="project" value="InterPro"/>
</dbReference>
<comment type="caution">
    <text evidence="2">The sequence shown here is derived from an EMBL/GenBank/DDBJ whole genome shotgun (WGS) entry which is preliminary data.</text>
</comment>
<dbReference type="GO" id="GO:0016702">
    <property type="term" value="F:oxidoreductase activity, acting on single donors with incorporation of molecular oxygen, incorporation of two atoms of oxygen"/>
    <property type="evidence" value="ECO:0007669"/>
    <property type="project" value="InterPro"/>
</dbReference>
<dbReference type="AlphaFoldDB" id="A0A085WB63"/>
<keyword evidence="3" id="KW-1185">Reference proteome</keyword>
<dbReference type="InterPro" id="IPR015889">
    <property type="entry name" value="Intradiol_dOase_core"/>
</dbReference>
<sequence length="276" mass="29300">MEDCVKHDEKKPVGLLLPRRTLIRGVGIALAMAPFAQLLACGGGTDDGSGTDDGGGKGNGTWATGGTAAMSGNYPDPFASGIGSACTVYKAATLGPCYAATVDRKDISEAQPGLPVRLAFLIVNPSCQPVPGATVDVWHTNPAGLYSGSDASNMCTNGNAAARASRWFRGIRATDANGRVDFDTCFPGWYSSRTIHIHFTVRVGGTEYLTSQLFFEDALNNEIISTQTLYSSRGAKDTTNVNDNVLRQSGLTDYYFQTQKMDDGALLAWKTIVVHA</sequence>
<name>A0A085WB63_9BACT</name>
<dbReference type="PANTHER" id="PTHR34315:SF1">
    <property type="entry name" value="INTRADIOL RING-CLEAVAGE DIOXYGENASES DOMAIN-CONTAINING PROTEIN-RELATED"/>
    <property type="match status" value="1"/>
</dbReference>
<evidence type="ECO:0000259" key="1">
    <source>
        <dbReference type="Pfam" id="PF00775"/>
    </source>
</evidence>
<evidence type="ECO:0000313" key="3">
    <source>
        <dbReference type="Proteomes" id="UP000028725"/>
    </source>
</evidence>
<dbReference type="PANTHER" id="PTHR34315">
    <property type="match status" value="1"/>
</dbReference>
<evidence type="ECO:0000313" key="2">
    <source>
        <dbReference type="EMBL" id="KFE64926.1"/>
    </source>
</evidence>
<reference evidence="2 3" key="1">
    <citation type="submission" date="2014-04" db="EMBL/GenBank/DDBJ databases">
        <title>Genome assembly of Hyalangium minutum DSM 14724.</title>
        <authorList>
            <person name="Sharma G."/>
            <person name="Subramanian S."/>
        </authorList>
    </citation>
    <scope>NUCLEOTIDE SEQUENCE [LARGE SCALE GENOMIC DNA]</scope>
    <source>
        <strain evidence="2 3">DSM 14724</strain>
    </source>
</reference>
<dbReference type="Gene3D" id="2.60.130.10">
    <property type="entry name" value="Aromatic compound dioxygenase"/>
    <property type="match status" value="1"/>
</dbReference>
<protein>
    <recommendedName>
        <fullName evidence="1">Intradiol ring-cleavage dioxygenases domain-containing protein</fullName>
    </recommendedName>
</protein>
<feature type="domain" description="Intradiol ring-cleavage dioxygenases" evidence="1">
    <location>
        <begin position="107"/>
        <end position="217"/>
    </location>
</feature>
<organism evidence="2 3">
    <name type="scientific">Hyalangium minutum</name>
    <dbReference type="NCBI Taxonomy" id="394096"/>
    <lineage>
        <taxon>Bacteria</taxon>
        <taxon>Pseudomonadati</taxon>
        <taxon>Myxococcota</taxon>
        <taxon>Myxococcia</taxon>
        <taxon>Myxococcales</taxon>
        <taxon>Cystobacterineae</taxon>
        <taxon>Archangiaceae</taxon>
        <taxon>Hyalangium</taxon>
    </lineage>
</organism>
<dbReference type="STRING" id="394096.DB31_1944"/>
<dbReference type="InterPro" id="IPR000627">
    <property type="entry name" value="Intradiol_dOase_C"/>
</dbReference>
<dbReference type="Pfam" id="PF00775">
    <property type="entry name" value="Dioxygenase_C"/>
    <property type="match status" value="1"/>
</dbReference>
<gene>
    <name evidence="2" type="ORF">DB31_1944</name>
</gene>
<dbReference type="Proteomes" id="UP000028725">
    <property type="component" value="Unassembled WGS sequence"/>
</dbReference>
<proteinExistence type="predicted"/>
<dbReference type="SUPFAM" id="SSF49482">
    <property type="entry name" value="Aromatic compound dioxygenase"/>
    <property type="match status" value="1"/>
</dbReference>